<dbReference type="Pfam" id="PF17917">
    <property type="entry name" value="RT_RNaseH"/>
    <property type="match status" value="1"/>
</dbReference>
<dbReference type="Gene3D" id="1.10.340.70">
    <property type="match status" value="1"/>
</dbReference>
<evidence type="ECO:0000259" key="7">
    <source>
        <dbReference type="PROSITE" id="PS50994"/>
    </source>
</evidence>
<evidence type="ECO:0000313" key="8">
    <source>
        <dbReference type="RefSeq" id="XP_016438554.1"/>
    </source>
</evidence>
<keyword evidence="4" id="KW-0255">Endonuclease</keyword>
<dbReference type="OMA" id="VENIGCQ"/>
<keyword evidence="3" id="KW-0540">Nuclease</keyword>
<organism evidence="8">
    <name type="scientific">Nicotiana tabacum</name>
    <name type="common">Common tobacco</name>
    <dbReference type="NCBI Taxonomy" id="4097"/>
    <lineage>
        <taxon>Eukaryota</taxon>
        <taxon>Viridiplantae</taxon>
        <taxon>Streptophyta</taxon>
        <taxon>Embryophyta</taxon>
        <taxon>Tracheophyta</taxon>
        <taxon>Spermatophyta</taxon>
        <taxon>Magnoliopsida</taxon>
        <taxon>eudicotyledons</taxon>
        <taxon>Gunneridae</taxon>
        <taxon>Pentapetalae</taxon>
        <taxon>asterids</taxon>
        <taxon>lamiids</taxon>
        <taxon>Solanales</taxon>
        <taxon>Solanaceae</taxon>
        <taxon>Nicotianoideae</taxon>
        <taxon>Nicotianeae</taxon>
        <taxon>Nicotiana</taxon>
    </lineage>
</organism>
<dbReference type="OrthoDB" id="1304243at2759"/>
<dbReference type="GO" id="GO:0004519">
    <property type="term" value="F:endonuclease activity"/>
    <property type="evidence" value="ECO:0007669"/>
    <property type="project" value="UniProtKB-KW"/>
</dbReference>
<dbReference type="Gene3D" id="3.30.420.10">
    <property type="entry name" value="Ribonuclease H-like superfamily/Ribonuclease H"/>
    <property type="match status" value="1"/>
</dbReference>
<dbReference type="PANTHER" id="PTHR37984">
    <property type="entry name" value="PROTEIN CBG26694"/>
    <property type="match status" value="1"/>
</dbReference>
<keyword evidence="5" id="KW-0378">Hydrolase</keyword>
<name>A0A1S3XFK7_TOBAC</name>
<dbReference type="SMR" id="A0A1S3XFK7"/>
<reference evidence="8" key="1">
    <citation type="submission" date="2025-08" db="UniProtKB">
        <authorList>
            <consortium name="RefSeq"/>
        </authorList>
    </citation>
    <scope>IDENTIFICATION</scope>
</reference>
<keyword evidence="2" id="KW-0548">Nucleotidyltransferase</keyword>
<accession>A0A1S3XFK7</accession>
<dbReference type="GO" id="GO:0015074">
    <property type="term" value="P:DNA integration"/>
    <property type="evidence" value="ECO:0007669"/>
    <property type="project" value="InterPro"/>
</dbReference>
<gene>
    <name evidence="8" type="primary">LOC107764493</name>
</gene>
<dbReference type="GO" id="GO:0003964">
    <property type="term" value="F:RNA-directed DNA polymerase activity"/>
    <property type="evidence" value="ECO:0007669"/>
    <property type="project" value="UniProtKB-KW"/>
</dbReference>
<sequence length="548" mass="63292">MDDFTLFGDDFEDCLKNLELLLERCEATHLVLNWEKCHFMVKEGIFLGHKVNAQGIKVDRAKEKLVSAHIMVTPDWIQPFEIMCDASDVAAGAVLGSYLVGSKVIVHTDHSALKYMLSKKESKPHLIRWVLFFQEFDLEIKDRKGTKNQVANLLSRLERPPIETVEIREEFPDEQIFSIVAVFEWPPWYVDVANFLARRWLPCDLSRDQTRKLQDGVIQRCMPEEDMASVLSHCHDGAAGGHYGGNRTATKVMEIGFYCPTLYKDARAYVAACDKCQRVCNISKRDEMPLNSILVCEIFDAWGIDFMGPFPLSHSYEYILVAIDYVSKWVEAIPTSTNDARVVCEILRKKIFTRFGTPRVIINDNGSHFVNKQFATLLFKYGVTHKTETSYHAETSGQVEVANRELKRILEKTVSASHKDWFVKLEEALWAYRTAFKTTIGTSPFKLVYGKSCHLPVEIEHKAYWAIKMLNLDLILAGEHMLAQMNALEEFRLNAYENARIFKEKTKRWHDSLIKPKEFHEGDRVLLYNSRLRLFQENLSLDGRDRMR</sequence>
<keyword evidence="6" id="KW-0695">RNA-directed DNA polymerase</keyword>
<dbReference type="RefSeq" id="XP_016438554.1">
    <property type="nucleotide sequence ID" value="XM_016583068.1"/>
</dbReference>
<protein>
    <submittedName>
        <fullName evidence="8">Uncharacterized protein K02A2.6-like</fullName>
    </submittedName>
</protein>
<dbReference type="Pfam" id="PF17921">
    <property type="entry name" value="Integrase_H2C2"/>
    <property type="match status" value="1"/>
</dbReference>
<dbReference type="PaxDb" id="4097-A0A1S3XFK7"/>
<dbReference type="InterPro" id="IPR043502">
    <property type="entry name" value="DNA/RNA_pol_sf"/>
</dbReference>
<keyword evidence="1" id="KW-0808">Transferase</keyword>
<dbReference type="AlphaFoldDB" id="A0A1S3XFK7"/>
<evidence type="ECO:0000256" key="3">
    <source>
        <dbReference type="ARBA" id="ARBA00022722"/>
    </source>
</evidence>
<dbReference type="GO" id="GO:0003676">
    <property type="term" value="F:nucleic acid binding"/>
    <property type="evidence" value="ECO:0007669"/>
    <property type="project" value="InterPro"/>
</dbReference>
<dbReference type="GO" id="GO:0016787">
    <property type="term" value="F:hydrolase activity"/>
    <property type="evidence" value="ECO:0007669"/>
    <property type="project" value="UniProtKB-KW"/>
</dbReference>
<dbReference type="SUPFAM" id="SSF56672">
    <property type="entry name" value="DNA/RNA polymerases"/>
    <property type="match status" value="1"/>
</dbReference>
<evidence type="ECO:0000256" key="6">
    <source>
        <dbReference type="ARBA" id="ARBA00022918"/>
    </source>
</evidence>
<dbReference type="SUPFAM" id="SSF53098">
    <property type="entry name" value="Ribonuclease H-like"/>
    <property type="match status" value="1"/>
</dbReference>
<dbReference type="Pfam" id="PF00665">
    <property type="entry name" value="rve"/>
    <property type="match status" value="1"/>
</dbReference>
<proteinExistence type="predicted"/>
<dbReference type="PROSITE" id="PS50994">
    <property type="entry name" value="INTEGRASE"/>
    <property type="match status" value="1"/>
</dbReference>
<dbReference type="InterPro" id="IPR050951">
    <property type="entry name" value="Retrovirus_Pol_polyprotein"/>
</dbReference>
<evidence type="ECO:0000256" key="1">
    <source>
        <dbReference type="ARBA" id="ARBA00022679"/>
    </source>
</evidence>
<dbReference type="InterPro" id="IPR036397">
    <property type="entry name" value="RNaseH_sf"/>
</dbReference>
<evidence type="ECO:0000256" key="5">
    <source>
        <dbReference type="ARBA" id="ARBA00022801"/>
    </source>
</evidence>
<evidence type="ECO:0000256" key="2">
    <source>
        <dbReference type="ARBA" id="ARBA00022695"/>
    </source>
</evidence>
<dbReference type="KEGG" id="nta:107764493"/>
<dbReference type="InterPro" id="IPR041588">
    <property type="entry name" value="Integrase_H2C2"/>
</dbReference>
<dbReference type="InterPro" id="IPR001584">
    <property type="entry name" value="Integrase_cat-core"/>
</dbReference>
<dbReference type="Gene3D" id="3.30.70.270">
    <property type="match status" value="1"/>
</dbReference>
<dbReference type="InterPro" id="IPR043128">
    <property type="entry name" value="Rev_trsase/Diguanyl_cyclase"/>
</dbReference>
<dbReference type="InterPro" id="IPR041373">
    <property type="entry name" value="RT_RNaseH"/>
</dbReference>
<dbReference type="InterPro" id="IPR012337">
    <property type="entry name" value="RNaseH-like_sf"/>
</dbReference>
<evidence type="ECO:0000256" key="4">
    <source>
        <dbReference type="ARBA" id="ARBA00022759"/>
    </source>
</evidence>
<feature type="domain" description="Integrase catalytic" evidence="7">
    <location>
        <begin position="285"/>
        <end position="452"/>
    </location>
</feature>
<dbReference type="PANTHER" id="PTHR37984:SF5">
    <property type="entry name" value="PROTEIN NYNRIN-LIKE"/>
    <property type="match status" value="1"/>
</dbReference>